<dbReference type="AlphaFoldDB" id="A0A552WKB5"/>
<keyword evidence="3" id="KW-1185">Reference proteome</keyword>
<feature type="transmembrane region" description="Helical" evidence="1">
    <location>
        <begin position="76"/>
        <end position="97"/>
    </location>
</feature>
<evidence type="ECO:0000313" key="2">
    <source>
        <dbReference type="EMBL" id="TRW43200.1"/>
    </source>
</evidence>
<keyword evidence="1" id="KW-1133">Transmembrane helix</keyword>
<feature type="transmembrane region" description="Helical" evidence="1">
    <location>
        <begin position="117"/>
        <end position="141"/>
    </location>
</feature>
<evidence type="ECO:0000256" key="1">
    <source>
        <dbReference type="SAM" id="Phobius"/>
    </source>
</evidence>
<dbReference type="RefSeq" id="WP_143419928.1">
    <property type="nucleotide sequence ID" value="NZ_VJXR01000096.1"/>
</dbReference>
<gene>
    <name evidence="2" type="ORF">FJ693_18570</name>
</gene>
<dbReference type="EMBL" id="VJXR01000096">
    <property type="protein sequence ID" value="TRW43200.1"/>
    <property type="molecule type" value="Genomic_DNA"/>
</dbReference>
<feature type="transmembrane region" description="Helical" evidence="1">
    <location>
        <begin position="36"/>
        <end position="56"/>
    </location>
</feature>
<reference evidence="2 3" key="1">
    <citation type="submission" date="2019-07" db="EMBL/GenBank/DDBJ databases">
        <title>Georgenia wutianyii sp. nov. and Georgenia *** sp. nov. isolated from plateau pika (Ochotona curzoniae) in the Qinghai-Tibet plateau of China.</title>
        <authorList>
            <person name="Tian Z."/>
        </authorList>
    </citation>
    <scope>NUCLEOTIDE SEQUENCE [LARGE SCALE GENOMIC DNA]</scope>
    <source>
        <strain evidence="2 3">Z446</strain>
    </source>
</reference>
<sequence>MMGRTSWQLLLALAAGAGLITYLVLSGLDGRGLLPVPVPALSGLGPATLAAVLLALGRNVRRMIKRQPTSMTPIGAARVVMLAKASALVGAAMVGYFGAQLLLTLDNLAAPLPREQAWAAGFALVACLVLVGVALLVEWWCRVPPEDHDRKTARPSGAPTPA</sequence>
<organism evidence="2 3">
    <name type="scientific">Georgenia yuyongxinii</name>
    <dbReference type="NCBI Taxonomy" id="2589797"/>
    <lineage>
        <taxon>Bacteria</taxon>
        <taxon>Bacillati</taxon>
        <taxon>Actinomycetota</taxon>
        <taxon>Actinomycetes</taxon>
        <taxon>Micrococcales</taxon>
        <taxon>Bogoriellaceae</taxon>
        <taxon>Georgenia</taxon>
    </lineage>
</organism>
<dbReference type="Proteomes" id="UP000318693">
    <property type="component" value="Unassembled WGS sequence"/>
</dbReference>
<dbReference type="Pfam" id="PF11377">
    <property type="entry name" value="DUF3180"/>
    <property type="match status" value="1"/>
</dbReference>
<comment type="caution">
    <text evidence="2">The sequence shown here is derived from an EMBL/GenBank/DDBJ whole genome shotgun (WGS) entry which is preliminary data.</text>
</comment>
<proteinExistence type="predicted"/>
<accession>A0A552WKB5</accession>
<evidence type="ECO:0000313" key="3">
    <source>
        <dbReference type="Proteomes" id="UP000318693"/>
    </source>
</evidence>
<protein>
    <submittedName>
        <fullName evidence="2">DUF3180 domain-containing protein</fullName>
    </submittedName>
</protein>
<name>A0A552WKB5_9MICO</name>
<keyword evidence="1" id="KW-0812">Transmembrane</keyword>
<keyword evidence="1" id="KW-0472">Membrane</keyword>
<dbReference type="InterPro" id="IPR021517">
    <property type="entry name" value="DUF3180"/>
</dbReference>